<accession>A0ACB8A677</accession>
<sequence>MSASPSPKPEEVRASHVLVKVFKGHTNLISSVAYLEDGKLIISGSADGTIRIWNVANGNQEGESMAHFLRVQSIATSPDEKRLVSGGGGMTLWALESRTVVWKTETVYCWRAAFSPDGQLIAASNGKDIVLLEAESGKPIKEPLQFGEEVWCLAFSRDGTRLAAGSVGGKVQVFDAVTGETTVGPFTAHKIAVGSVMFTLDEQQFITASWDKSIRVWDSADGREVGEPMLHEDYIRQIALSPDGRQIASASEDQTVRVWDLSERRQIGEPLQGQGKPSFTSVAWSPNGRSVVAGDDRGDIHMWSISSLKDSVDVTAPALVTSNSARTPRSRTDSLSSSILNLPAGSSPTPPQSPQLNTDPAEDIWEYSSNESFDSVLDLPADGTRPAQRRRRRRRRAAPVASTSSPPIQASVPPRHSPPLDQASSPPAQTTPAAHVEADAPASRVGALGRLWKRRRTLPRWTRRRPRKNRDEPHGNRPVQPDPAPPRPASPHSELAADHADATPKPRTISRFLTRSRRQPPNDTLGPENIEMRPPPGQQRRNRNASARTRPRRQPQSEVVNVAAGRLDQRLAASSNKWTDKIDWLDYICFCMCCPWNKVISESDSERPQGNGPGSGSSSGSSSSSHSSLRRFNPNDCY</sequence>
<dbReference type="Proteomes" id="UP000790377">
    <property type="component" value="Unassembled WGS sequence"/>
</dbReference>
<evidence type="ECO:0000313" key="2">
    <source>
        <dbReference type="Proteomes" id="UP000790377"/>
    </source>
</evidence>
<organism evidence="1 2">
    <name type="scientific">Hygrophoropsis aurantiaca</name>
    <dbReference type="NCBI Taxonomy" id="72124"/>
    <lineage>
        <taxon>Eukaryota</taxon>
        <taxon>Fungi</taxon>
        <taxon>Dikarya</taxon>
        <taxon>Basidiomycota</taxon>
        <taxon>Agaricomycotina</taxon>
        <taxon>Agaricomycetes</taxon>
        <taxon>Agaricomycetidae</taxon>
        <taxon>Boletales</taxon>
        <taxon>Coniophorineae</taxon>
        <taxon>Hygrophoropsidaceae</taxon>
        <taxon>Hygrophoropsis</taxon>
    </lineage>
</organism>
<reference evidence="1" key="1">
    <citation type="journal article" date="2021" name="New Phytol.">
        <title>Evolutionary innovations through gain and loss of genes in the ectomycorrhizal Boletales.</title>
        <authorList>
            <person name="Wu G."/>
            <person name="Miyauchi S."/>
            <person name="Morin E."/>
            <person name="Kuo A."/>
            <person name="Drula E."/>
            <person name="Varga T."/>
            <person name="Kohler A."/>
            <person name="Feng B."/>
            <person name="Cao Y."/>
            <person name="Lipzen A."/>
            <person name="Daum C."/>
            <person name="Hundley H."/>
            <person name="Pangilinan J."/>
            <person name="Johnson J."/>
            <person name="Barry K."/>
            <person name="LaButti K."/>
            <person name="Ng V."/>
            <person name="Ahrendt S."/>
            <person name="Min B."/>
            <person name="Choi I.G."/>
            <person name="Park H."/>
            <person name="Plett J.M."/>
            <person name="Magnuson J."/>
            <person name="Spatafora J.W."/>
            <person name="Nagy L.G."/>
            <person name="Henrissat B."/>
            <person name="Grigoriev I.V."/>
            <person name="Yang Z.L."/>
            <person name="Xu J."/>
            <person name="Martin F.M."/>
        </authorList>
    </citation>
    <scope>NUCLEOTIDE SEQUENCE</scope>
    <source>
        <strain evidence="1">ATCC 28755</strain>
    </source>
</reference>
<dbReference type="EMBL" id="MU267835">
    <property type="protein sequence ID" value="KAH7908237.1"/>
    <property type="molecule type" value="Genomic_DNA"/>
</dbReference>
<protein>
    <submittedName>
        <fullName evidence="1">Quinon protein alcohol dehydrogenase-like superfamily</fullName>
    </submittedName>
</protein>
<gene>
    <name evidence="1" type="ORF">BJ138DRAFT_1158106</name>
</gene>
<name>A0ACB8A677_9AGAM</name>
<keyword evidence="2" id="KW-1185">Reference proteome</keyword>
<comment type="caution">
    <text evidence="1">The sequence shown here is derived from an EMBL/GenBank/DDBJ whole genome shotgun (WGS) entry which is preliminary data.</text>
</comment>
<evidence type="ECO:0000313" key="1">
    <source>
        <dbReference type="EMBL" id="KAH7908237.1"/>
    </source>
</evidence>
<proteinExistence type="predicted"/>